<dbReference type="CDD" id="cd07389">
    <property type="entry name" value="MPP_PhoD"/>
    <property type="match status" value="1"/>
</dbReference>
<dbReference type="PANTHER" id="PTHR37031:SF2">
    <property type="entry name" value="PHOD-LIKE PHOSPHATASE METALLOPHOSPHATASE DOMAIN-CONTAINING PROTEIN"/>
    <property type="match status" value="1"/>
</dbReference>
<evidence type="ECO:0000313" key="1">
    <source>
        <dbReference type="EMBL" id="CAA6809472.1"/>
    </source>
</evidence>
<dbReference type="InterPro" id="IPR029052">
    <property type="entry name" value="Metallo-depent_PP-like"/>
</dbReference>
<accession>A0A6S6SUD8</accession>
<dbReference type="AlphaFoldDB" id="A0A6S6SUD8"/>
<dbReference type="SUPFAM" id="SSF56300">
    <property type="entry name" value="Metallo-dependent phosphatases"/>
    <property type="match status" value="1"/>
</dbReference>
<gene>
    <name evidence="1" type="ORF">HELGO_WM35703</name>
</gene>
<sequence length="662" mass="75317">MSAQKHSTQNIKDASDLPLILAGPIVRHVDSGQLVVWLVTSTAATLAMTCYEQDQCLGREVFEAGHAGYVKLGQHAHLHLLQLSPEQSFPQDQWLTYDIGIDADPASETTAVQWLFDTQPELMYGDAKRPDFIIKSRIDHVLHGSCRKPHHIDTDGLLRVDGALAAARQPNAEMADQPALLIMSGDQIYADDVGGPVLSAIQQLIELLGLPDDPVEGLDNCSCGKELRASAHNFYGRTSLLPDDKAGATLRETFFLGAQKPIFTSANADNHLITLGEVLAMYLLVWSPVLWRYVDLDDVPDAELRPKEQARYQDELVYIQSFVEGLDKVQRALAHVPVYMIFDDHDVTDDWNLTRGWEESAYGQPFSRRIIGNALIGYLLCQGWGNKPEKFPEDLLDQVRCVIEHDTQQAHDSLVDRLLKFRSWHYSLDTQPRLVVLDTRTQRWRSELGKGQPSGLMDWEALSDLQQELIGQEAVILVSPAPIFGVKLIEVVQRIFTWFGYALTVDAENWMAHRGAAHVILNIFRHPKTPQHFVILSGDVHYSFAYDVRLRDHEDTPKIWQITSSGIKSTFPESLLRVFDRLNRWLFASHSPLNWFTRRRDMNIRPRRPAEHNKRYRHQRLLNGNGIGRIRLDEQGEPEVIEALWVDGQDIEFGTGYERDWH</sequence>
<protein>
    <submittedName>
        <fullName evidence="1">PhoD-like phosphatase</fullName>
    </submittedName>
</protein>
<dbReference type="PANTHER" id="PTHR37031">
    <property type="entry name" value="METALLOPHOSPHATASE BINDING DOMAIN PROTEIN"/>
    <property type="match status" value="1"/>
</dbReference>
<organism evidence="1">
    <name type="scientific">uncultured Thiotrichaceae bacterium</name>
    <dbReference type="NCBI Taxonomy" id="298394"/>
    <lineage>
        <taxon>Bacteria</taxon>
        <taxon>Pseudomonadati</taxon>
        <taxon>Pseudomonadota</taxon>
        <taxon>Gammaproteobacteria</taxon>
        <taxon>Thiotrichales</taxon>
        <taxon>Thiotrichaceae</taxon>
        <taxon>environmental samples</taxon>
    </lineage>
</organism>
<dbReference type="EMBL" id="CACVAV010000149">
    <property type="protein sequence ID" value="CAA6809472.1"/>
    <property type="molecule type" value="Genomic_DNA"/>
</dbReference>
<proteinExistence type="predicted"/>
<dbReference type="Gene3D" id="3.60.21.70">
    <property type="entry name" value="PhoD-like phosphatase"/>
    <property type="match status" value="1"/>
</dbReference>
<name>A0A6S6SUD8_9GAMM</name>
<dbReference type="InterPro" id="IPR018946">
    <property type="entry name" value="PhoD-like_MPP"/>
</dbReference>
<dbReference type="InterPro" id="IPR038607">
    <property type="entry name" value="PhoD-like_sf"/>
</dbReference>
<reference evidence="1" key="1">
    <citation type="submission" date="2020-01" db="EMBL/GenBank/DDBJ databases">
        <authorList>
            <person name="Meier V. D."/>
            <person name="Meier V D."/>
        </authorList>
    </citation>
    <scope>NUCLEOTIDE SEQUENCE</scope>
    <source>
        <strain evidence="1">HLG_WM_MAG_08</strain>
    </source>
</reference>